<dbReference type="EMBL" id="MFJG01000019">
    <property type="protein sequence ID" value="OGG06852.1"/>
    <property type="molecule type" value="Genomic_DNA"/>
</dbReference>
<protein>
    <recommendedName>
        <fullName evidence="1">Aminotransferase class I/classII large domain-containing protein</fullName>
    </recommendedName>
</protein>
<gene>
    <name evidence="2" type="ORF">A2872_00505</name>
</gene>
<feature type="domain" description="Aminotransferase class I/classII large" evidence="1">
    <location>
        <begin position="130"/>
        <end position="226"/>
    </location>
</feature>
<evidence type="ECO:0000313" key="3">
    <source>
        <dbReference type="Proteomes" id="UP000178681"/>
    </source>
</evidence>
<dbReference type="Gene3D" id="3.40.640.10">
    <property type="entry name" value="Type I PLP-dependent aspartate aminotransferase-like (Major domain)"/>
    <property type="match status" value="1"/>
</dbReference>
<organism evidence="2 3">
    <name type="scientific">Candidatus Gottesmanbacteria bacterium RIFCSPHIGHO2_01_FULL_42_12</name>
    <dbReference type="NCBI Taxonomy" id="1798377"/>
    <lineage>
        <taxon>Bacteria</taxon>
        <taxon>Candidatus Gottesmaniibacteriota</taxon>
    </lineage>
</organism>
<dbReference type="GO" id="GO:0030170">
    <property type="term" value="F:pyridoxal phosphate binding"/>
    <property type="evidence" value="ECO:0007669"/>
    <property type="project" value="InterPro"/>
</dbReference>
<proteinExistence type="predicted"/>
<evidence type="ECO:0000259" key="1">
    <source>
        <dbReference type="Pfam" id="PF00155"/>
    </source>
</evidence>
<dbReference type="InterPro" id="IPR015424">
    <property type="entry name" value="PyrdxlP-dep_Trfase"/>
</dbReference>
<dbReference type="InterPro" id="IPR015421">
    <property type="entry name" value="PyrdxlP-dep_Trfase_major"/>
</dbReference>
<dbReference type="InterPro" id="IPR004839">
    <property type="entry name" value="Aminotransferase_I/II_large"/>
</dbReference>
<dbReference type="SUPFAM" id="SSF53383">
    <property type="entry name" value="PLP-dependent transferases"/>
    <property type="match status" value="1"/>
</dbReference>
<name>A0A1F5Z415_9BACT</name>
<dbReference type="InterPro" id="IPR015422">
    <property type="entry name" value="PyrdxlP-dep_Trfase_small"/>
</dbReference>
<dbReference type="Proteomes" id="UP000178681">
    <property type="component" value="Unassembled WGS sequence"/>
</dbReference>
<dbReference type="AlphaFoldDB" id="A0A1F5Z415"/>
<evidence type="ECO:0000313" key="2">
    <source>
        <dbReference type="EMBL" id="OGG06852.1"/>
    </source>
</evidence>
<dbReference type="STRING" id="1798377.A2872_00505"/>
<accession>A0A1F5Z415</accession>
<reference evidence="2 3" key="1">
    <citation type="journal article" date="2016" name="Nat. Commun.">
        <title>Thousands of microbial genomes shed light on interconnected biogeochemical processes in an aquifer system.</title>
        <authorList>
            <person name="Anantharaman K."/>
            <person name="Brown C.T."/>
            <person name="Hug L.A."/>
            <person name="Sharon I."/>
            <person name="Castelle C.J."/>
            <person name="Probst A.J."/>
            <person name="Thomas B.C."/>
            <person name="Singh A."/>
            <person name="Wilkins M.J."/>
            <person name="Karaoz U."/>
            <person name="Brodie E.L."/>
            <person name="Williams K.H."/>
            <person name="Hubbard S.S."/>
            <person name="Banfield J.F."/>
        </authorList>
    </citation>
    <scope>NUCLEOTIDE SEQUENCE [LARGE SCALE GENOMIC DNA]</scope>
</reference>
<comment type="caution">
    <text evidence="2">The sequence shown here is derived from an EMBL/GenBank/DDBJ whole genome shotgun (WGS) entry which is preliminary data.</text>
</comment>
<dbReference type="Pfam" id="PF00155">
    <property type="entry name" value="Aminotran_1_2"/>
    <property type="match status" value="1"/>
</dbReference>
<sequence>MNKEIPKPENLKAVYCYYFPETRRIITEVTRNYPHDIYLQSLKPGLDDYHKPVVLEYLKTFKNQLPGLEYYPFQYVTAGASEGIFHLLARIAAFEPETPLYILQGEYEGYQGYGGNLGLKFQIVTPEQKVEDLKPGIFFVSNPSARDGNIIPNEEIIKIGEAGHRINLDVTYVGLTEPHEFMVTHPSIESVVVSLSKPYGLYYYRSGFLFSKKEYKTLEVNKWFKNVLTLEISRQALTRLKSSELAAIHRPTQKLALTKLKEDFGVTAFPSDVLLLAHAETAPETLEICNRKSNYRFCLTPYFLIQERGHI</sequence>
<dbReference type="Gene3D" id="3.90.1150.10">
    <property type="entry name" value="Aspartate Aminotransferase, domain 1"/>
    <property type="match status" value="1"/>
</dbReference>